<dbReference type="InterPro" id="IPR000231">
    <property type="entry name" value="Ribosomal_eL30"/>
</dbReference>
<evidence type="ECO:0000256" key="3">
    <source>
        <dbReference type="ARBA" id="ARBA00023274"/>
    </source>
</evidence>
<dbReference type="Proteomes" id="UP001152533">
    <property type="component" value="Unassembled WGS sequence"/>
</dbReference>
<reference evidence="6" key="1">
    <citation type="submission" date="2022-08" db="EMBL/GenBank/DDBJ databases">
        <authorList>
            <person name="Giroux E."/>
            <person name="Giroux E."/>
        </authorList>
    </citation>
    <scope>NUCLEOTIDE SEQUENCE</scope>
    <source>
        <strain evidence="6">H1091258</strain>
    </source>
</reference>
<dbReference type="PROSITE" id="PS00993">
    <property type="entry name" value="RIBOSOMAL_L30E_2"/>
    <property type="match status" value="1"/>
</dbReference>
<dbReference type="GO" id="GO:0022625">
    <property type="term" value="C:cytosolic large ribosomal subunit"/>
    <property type="evidence" value="ECO:0007669"/>
    <property type="project" value="InterPro"/>
</dbReference>
<organism evidence="6 7">
    <name type="scientific">Colletotrichum noveboracense</name>
    <dbReference type="NCBI Taxonomy" id="2664923"/>
    <lineage>
        <taxon>Eukaryota</taxon>
        <taxon>Fungi</taxon>
        <taxon>Dikarya</taxon>
        <taxon>Ascomycota</taxon>
        <taxon>Pezizomycotina</taxon>
        <taxon>Sordariomycetes</taxon>
        <taxon>Hypocreomycetidae</taxon>
        <taxon>Glomerellales</taxon>
        <taxon>Glomerellaceae</taxon>
        <taxon>Colletotrichum</taxon>
        <taxon>Colletotrichum gloeosporioides species complex</taxon>
    </lineage>
</organism>
<accession>A0A9W4W5U1</accession>
<evidence type="ECO:0000256" key="2">
    <source>
        <dbReference type="ARBA" id="ARBA00022980"/>
    </source>
</evidence>
<evidence type="ECO:0000256" key="4">
    <source>
        <dbReference type="SAM" id="MobiDB-lite"/>
    </source>
</evidence>
<dbReference type="GO" id="GO:0003735">
    <property type="term" value="F:structural constituent of ribosome"/>
    <property type="evidence" value="ECO:0007669"/>
    <property type="project" value="InterPro"/>
</dbReference>
<dbReference type="GO" id="GO:0003723">
    <property type="term" value="F:RNA binding"/>
    <property type="evidence" value="ECO:0007669"/>
    <property type="project" value="InterPro"/>
</dbReference>
<dbReference type="Gene3D" id="3.30.1330.30">
    <property type="match status" value="1"/>
</dbReference>
<evidence type="ECO:0000259" key="5">
    <source>
        <dbReference type="Pfam" id="PF01248"/>
    </source>
</evidence>
<name>A0A9W4W5U1_9PEZI</name>
<dbReference type="FunFam" id="3.30.1330.30:FF:000001">
    <property type="entry name" value="60S ribosomal protein L30"/>
    <property type="match status" value="1"/>
</dbReference>
<feature type="compositionally biased region" description="Polar residues" evidence="4">
    <location>
        <begin position="1"/>
        <end position="12"/>
    </location>
</feature>
<protein>
    <recommendedName>
        <fullName evidence="5">Ribosomal protein eL8/eL30/eS12/Gadd45 domain-containing protein</fullName>
    </recommendedName>
</protein>
<dbReference type="InterPro" id="IPR004038">
    <property type="entry name" value="Ribosomal_eL8/eL30/eS12/Gad45"/>
</dbReference>
<dbReference type="AlphaFoldDB" id="A0A9W4W5U1"/>
<dbReference type="SUPFAM" id="SSF55315">
    <property type="entry name" value="L30e-like"/>
    <property type="match status" value="1"/>
</dbReference>
<dbReference type="PROSITE" id="PS00709">
    <property type="entry name" value="RIBOSOMAL_L30E_1"/>
    <property type="match status" value="1"/>
</dbReference>
<sequence length="148" mass="16005">SKSKPNTCNFSSCDDIDDNFPPNARTQLTGQLRPKISRNGSHQEEQEGPELHQQQACALMKSGKVVLGYKSTLKSLRSGKAKLILIAGNTPPLRKSELEYYAMLSKAPVHHFSGTNIELGAACGKLFRCGTMAIIDAGDSDILSDQVA</sequence>
<dbReference type="HAMAP" id="MF_00481">
    <property type="entry name" value="Ribosomal_eL30"/>
    <property type="match status" value="1"/>
</dbReference>
<dbReference type="PANTHER" id="PTHR11449">
    <property type="entry name" value="RIBOSOMAL PROTEIN L30"/>
    <property type="match status" value="1"/>
</dbReference>
<dbReference type="EMBL" id="CAMGZC010000141">
    <property type="protein sequence ID" value="CAI0644038.1"/>
    <property type="molecule type" value="Genomic_DNA"/>
</dbReference>
<evidence type="ECO:0000313" key="7">
    <source>
        <dbReference type="Proteomes" id="UP001152533"/>
    </source>
</evidence>
<dbReference type="Pfam" id="PF01248">
    <property type="entry name" value="Ribosomal_L7Ae"/>
    <property type="match status" value="1"/>
</dbReference>
<comment type="caution">
    <text evidence="6">The sequence shown here is derived from an EMBL/GenBank/DDBJ whole genome shotgun (WGS) entry which is preliminary data.</text>
</comment>
<proteinExistence type="inferred from homology"/>
<dbReference type="NCBIfam" id="NF002172">
    <property type="entry name" value="PRK01018.1"/>
    <property type="match status" value="1"/>
</dbReference>
<feature type="region of interest" description="Disordered" evidence="4">
    <location>
        <begin position="1"/>
        <end position="52"/>
    </location>
</feature>
<dbReference type="InterPro" id="IPR039109">
    <property type="entry name" value="Ribosomal_eL30-like"/>
</dbReference>
<gene>
    <name evidence="6" type="ORF">CGXH109_LOCUS31517</name>
</gene>
<dbReference type="InterPro" id="IPR022991">
    <property type="entry name" value="Ribosomal_eL30_CS"/>
</dbReference>
<keyword evidence="2" id="KW-0689">Ribosomal protein</keyword>
<keyword evidence="7" id="KW-1185">Reference proteome</keyword>
<feature type="non-terminal residue" evidence="6">
    <location>
        <position position="148"/>
    </location>
</feature>
<comment type="similarity">
    <text evidence="1">Belongs to the eukaryotic ribosomal protein eL30 family.</text>
</comment>
<feature type="domain" description="Ribosomal protein eL8/eL30/eS12/Gadd45" evidence="5">
    <location>
        <begin position="59"/>
        <end position="143"/>
    </location>
</feature>
<keyword evidence="3" id="KW-0687">Ribonucleoprotein</keyword>
<evidence type="ECO:0000313" key="6">
    <source>
        <dbReference type="EMBL" id="CAI0644038.1"/>
    </source>
</evidence>
<dbReference type="InterPro" id="IPR029064">
    <property type="entry name" value="Ribosomal_eL30-like_sf"/>
</dbReference>
<evidence type="ECO:0000256" key="1">
    <source>
        <dbReference type="ARBA" id="ARBA00007326"/>
    </source>
</evidence>